<comment type="subcellular location">
    <subcellularLocation>
        <location evidence="1">Secreted</location>
    </subcellularLocation>
</comment>
<dbReference type="GO" id="GO:0046556">
    <property type="term" value="F:alpha-L-arabinofuranosidase activity"/>
    <property type="evidence" value="ECO:0007669"/>
    <property type="project" value="InterPro"/>
</dbReference>
<feature type="compositionally biased region" description="Basic residues" evidence="7">
    <location>
        <begin position="1220"/>
        <end position="1231"/>
    </location>
</feature>
<sequence length="1240" mass="129605">MKEDAFYDEIIEREMKHLRVFSLPFLLCFTSVITTERGTKHKGHLSGARRHFTVPTNVTNTASLPRKSLLISDNVTQKKALIPGLPSGIPGVTIPMAEGNVSTVPVISGNNSLVHAATVGAYAGAQAGVFSGAKAGAKTGAKAGAEAGAKAGEQAGIKAGEEAGKTIAHMIALETVQKLLMAQMQSGHVFNIYGQHPTEKPTEAAGGQGGAAGAAAGTTGTTGSTGSVGAAGSTGTTAGAGGGAAGGGAGAGAGAAVGAGGGSKPTGGGAAATGGAGATAGAEAGANAGVTSGVPIVGGVMGGSPSGSSSAAAAAGAAGMSIAGGGAQSGGAAGAVAAISAAAIASANAAAAASVSASGAATAFYHGALYLMYSINHPAENEQNKACLYVKGEDLMVGSKCQYFIAHVPGFSRDRDSISLESYCKRGYYLRQKKYAFILVQTHASLNFGRDASFYIGRRVEQKDTFSFSLIHKDWYLTIADKAGDAWSTKAAFDNRTQEFALDSSFTVMPYTMDDPLKNCETIGPQEPKGPKEPPGTPGLPGQPSPSPPASGSPGSKCIALRFVNSLGHPFQLISHMKTDGWRVTGEEFKIRLTFKNPELHKFITFRAEDLYGKLLLLLDGDRTISVMPRVNCDEYIDVTVTGIPAPTTPNPVTTATPPTTVVQTGPTPAPPPPQPATSPPPPPPPSPPLPPPPPPPPSPAVPTAPPPSPPPYSSPPPMAPPADLSSFDFSGGKDVHYHFHYHPEILGCSPTHGGNSEGACCMFPFTYSGQQYRSCTDADSQKLWCATTKNYDDDNKWGYCQNCHATHGGNSGGSCCQFPFVYNDMIYHKCIRGNRKKPWCGTTFSYDRDGKWGFCNAQVEAHPKPMKSVQHHADLPCPGKCESHCDDSCPERCCSSTSSCPKYCAHSCKPTCPDECCTLPLPLIPPASPPPLPPAPPPPLPPPIALPPPPPPPPIYIPAPYPPPPPLYQVPAPAPPPTYSVTLGPTSSCPAICSDVCIGSCPVSCCTRFPPVASQRVFIPPTAPPPPPYFPPAPVPPATPYFQPEQQPWPTMCPRICSSRCESSCPIHCCPSSILENLKRLSKTMNRHEAVGKSFTSVSPDSRLNPLDGHKEPSTVLQPPPVPLSPFLSTSSTSSSCPTICSRHCTRACTPECCVAPPVATPSTQLEKRDKVLKRKIIRKSRNQNGKRLNQVSHKRSYKLAKSTVPMATLSTQLEKRDKVQKRKNFRKSKNQNGKRLYQ</sequence>
<evidence type="ECO:0000256" key="6">
    <source>
        <dbReference type="PROSITE-ProRule" id="PRU00479"/>
    </source>
</evidence>
<evidence type="ECO:0000256" key="7">
    <source>
        <dbReference type="SAM" id="MobiDB-lite"/>
    </source>
</evidence>
<organism evidence="9 10">
    <name type="scientific">Acropora cervicornis</name>
    <name type="common">Staghorn coral</name>
    <dbReference type="NCBI Taxonomy" id="6130"/>
    <lineage>
        <taxon>Eukaryota</taxon>
        <taxon>Metazoa</taxon>
        <taxon>Cnidaria</taxon>
        <taxon>Anthozoa</taxon>
        <taxon>Hexacorallia</taxon>
        <taxon>Scleractinia</taxon>
        <taxon>Astrocoeniina</taxon>
        <taxon>Acroporidae</taxon>
        <taxon>Acropora</taxon>
    </lineage>
</organism>
<dbReference type="PROSITE" id="PS00023">
    <property type="entry name" value="FN2_1"/>
    <property type="match status" value="2"/>
</dbReference>
<dbReference type="GO" id="GO:0005576">
    <property type="term" value="C:extracellular region"/>
    <property type="evidence" value="ECO:0007669"/>
    <property type="project" value="UniProtKB-SubCell"/>
</dbReference>
<dbReference type="PRINTS" id="PR00013">
    <property type="entry name" value="FNTYPEII"/>
</dbReference>
<dbReference type="Gene3D" id="2.80.10.50">
    <property type="match status" value="1"/>
</dbReference>
<accession>A0AAD9QRF9</accession>
<comment type="caution">
    <text evidence="6">Lacks conserved residue(s) required for the propagation of feature annotation.</text>
</comment>
<feature type="compositionally biased region" description="Low complexity" evidence="7">
    <location>
        <begin position="651"/>
        <end position="667"/>
    </location>
</feature>
<dbReference type="PANTHER" id="PTHR22918:SF1">
    <property type="entry name" value="FIBRONECTIN TYPE-II DOMAIN-CONTAINING PROTEIN"/>
    <property type="match status" value="1"/>
</dbReference>
<dbReference type="GO" id="GO:0009986">
    <property type="term" value="C:cell surface"/>
    <property type="evidence" value="ECO:0007669"/>
    <property type="project" value="TreeGrafter"/>
</dbReference>
<feature type="region of interest" description="Disordered" evidence="7">
    <location>
        <begin position="1094"/>
        <end position="1134"/>
    </location>
</feature>
<feature type="domain" description="Fibronectin type-II" evidence="8">
    <location>
        <begin position="812"/>
        <end position="858"/>
    </location>
</feature>
<feature type="compositionally biased region" description="Pro residues" evidence="7">
    <location>
        <begin position="533"/>
        <end position="551"/>
    </location>
</feature>
<evidence type="ECO:0000259" key="8">
    <source>
        <dbReference type="PROSITE" id="PS51092"/>
    </source>
</evidence>
<dbReference type="InterPro" id="IPR013806">
    <property type="entry name" value="Kringle-like"/>
</dbReference>
<keyword evidence="5" id="KW-1015">Disulfide bond</keyword>
<feature type="domain" description="Fibronectin type-II" evidence="8">
    <location>
        <begin position="757"/>
        <end position="803"/>
    </location>
</feature>
<evidence type="ECO:0000256" key="1">
    <source>
        <dbReference type="ARBA" id="ARBA00004613"/>
    </source>
</evidence>
<dbReference type="PANTHER" id="PTHR22918">
    <property type="entry name" value="SEMINAL PLASMA PROTEIN"/>
    <property type="match status" value="1"/>
</dbReference>
<reference evidence="9" key="1">
    <citation type="journal article" date="2023" name="G3 (Bethesda)">
        <title>Whole genome assembly and annotation of the endangered Caribbean coral Acropora cervicornis.</title>
        <authorList>
            <person name="Selwyn J.D."/>
            <person name="Vollmer S.V."/>
        </authorList>
    </citation>
    <scope>NUCLEOTIDE SEQUENCE</scope>
    <source>
        <strain evidence="9">K2</strain>
    </source>
</reference>
<dbReference type="CDD" id="cd00062">
    <property type="entry name" value="FN2"/>
    <property type="match status" value="2"/>
</dbReference>
<dbReference type="EMBL" id="JARQWQ010000018">
    <property type="protein sequence ID" value="KAK2566033.1"/>
    <property type="molecule type" value="Genomic_DNA"/>
</dbReference>
<dbReference type="SMART" id="SM00059">
    <property type="entry name" value="FN2"/>
    <property type="match status" value="2"/>
</dbReference>
<dbReference type="InterPro" id="IPR036195">
    <property type="entry name" value="AbfB_ABD_sf"/>
</dbReference>
<keyword evidence="10" id="KW-1185">Reference proteome</keyword>
<dbReference type="Pfam" id="PF00040">
    <property type="entry name" value="fn2"/>
    <property type="match status" value="2"/>
</dbReference>
<evidence type="ECO:0000313" key="9">
    <source>
        <dbReference type="EMBL" id="KAK2566033.1"/>
    </source>
</evidence>
<feature type="region of interest" description="Disordered" evidence="7">
    <location>
        <begin position="255"/>
        <end position="275"/>
    </location>
</feature>
<feature type="region of interest" description="Disordered" evidence="7">
    <location>
        <begin position="1216"/>
        <end position="1240"/>
    </location>
</feature>
<dbReference type="AlphaFoldDB" id="A0AAD9QRF9"/>
<feature type="region of interest" description="Disordered" evidence="7">
    <location>
        <begin position="517"/>
        <end position="554"/>
    </location>
</feature>
<dbReference type="GO" id="GO:0008201">
    <property type="term" value="F:heparin binding"/>
    <property type="evidence" value="ECO:0007669"/>
    <property type="project" value="TreeGrafter"/>
</dbReference>
<reference evidence="9" key="2">
    <citation type="journal article" date="2023" name="Science">
        <title>Genomic signatures of disease resistance in endangered staghorn corals.</title>
        <authorList>
            <person name="Vollmer S.V."/>
            <person name="Selwyn J.D."/>
            <person name="Despard B.A."/>
            <person name="Roesel C.L."/>
        </authorList>
    </citation>
    <scope>NUCLEOTIDE SEQUENCE</scope>
    <source>
        <strain evidence="9">K2</strain>
    </source>
</reference>
<comment type="similarity">
    <text evidence="2">Belongs to the seminal plasma protein family.</text>
</comment>
<dbReference type="GO" id="GO:0046373">
    <property type="term" value="P:L-arabinose metabolic process"/>
    <property type="evidence" value="ECO:0007669"/>
    <property type="project" value="InterPro"/>
</dbReference>
<dbReference type="PRINTS" id="PR01217">
    <property type="entry name" value="PRICHEXTENSN"/>
</dbReference>
<evidence type="ECO:0000256" key="5">
    <source>
        <dbReference type="ARBA" id="ARBA00023157"/>
    </source>
</evidence>
<dbReference type="InterPro" id="IPR051666">
    <property type="entry name" value="SP_Capacitation_Regulator"/>
</dbReference>
<evidence type="ECO:0000313" key="10">
    <source>
        <dbReference type="Proteomes" id="UP001249851"/>
    </source>
</evidence>
<dbReference type="FunFam" id="2.10.10.10:FF:000009">
    <property type="entry name" value="Epididymal sperm-binding protein 1"/>
    <property type="match status" value="2"/>
</dbReference>
<dbReference type="PROSITE" id="PS51092">
    <property type="entry name" value="FN2_2"/>
    <property type="match status" value="2"/>
</dbReference>
<feature type="compositionally biased region" description="Low complexity" evidence="7">
    <location>
        <begin position="213"/>
        <end position="230"/>
    </location>
</feature>
<evidence type="ECO:0000256" key="4">
    <source>
        <dbReference type="ARBA" id="ARBA00022737"/>
    </source>
</evidence>
<keyword evidence="4" id="KW-0677">Repeat</keyword>
<dbReference type="SUPFAM" id="SSF110221">
    <property type="entry name" value="AbfB domain"/>
    <property type="match status" value="1"/>
</dbReference>
<dbReference type="SUPFAM" id="SSF57440">
    <property type="entry name" value="Kringle-like"/>
    <property type="match status" value="2"/>
</dbReference>
<proteinExistence type="inferred from homology"/>
<gene>
    <name evidence="9" type="ORF">P5673_010357</name>
</gene>
<evidence type="ECO:0000256" key="2">
    <source>
        <dbReference type="ARBA" id="ARBA00010011"/>
    </source>
</evidence>
<dbReference type="Gene3D" id="2.10.10.10">
    <property type="entry name" value="Fibronectin, type II, collagen-binding"/>
    <property type="match status" value="2"/>
</dbReference>
<keyword evidence="3" id="KW-0964">Secreted</keyword>
<feature type="compositionally biased region" description="Pro residues" evidence="7">
    <location>
        <begin position="668"/>
        <end position="721"/>
    </location>
</feature>
<feature type="region of interest" description="Disordered" evidence="7">
    <location>
        <begin position="642"/>
        <end position="728"/>
    </location>
</feature>
<feature type="region of interest" description="Disordered" evidence="7">
    <location>
        <begin position="193"/>
        <end position="230"/>
    </location>
</feature>
<comment type="caution">
    <text evidence="9">The sequence shown here is derived from an EMBL/GenBank/DDBJ whole genome shotgun (WGS) entry which is preliminary data.</text>
</comment>
<protein>
    <submittedName>
        <fullName evidence="9">Fibronectin</fullName>
    </submittedName>
</protein>
<evidence type="ECO:0000256" key="3">
    <source>
        <dbReference type="ARBA" id="ARBA00022525"/>
    </source>
</evidence>
<dbReference type="InterPro" id="IPR036943">
    <property type="entry name" value="FN_type2_sf"/>
</dbReference>
<dbReference type="InterPro" id="IPR000562">
    <property type="entry name" value="FN_type2_dom"/>
</dbReference>
<dbReference type="Proteomes" id="UP001249851">
    <property type="component" value="Unassembled WGS sequence"/>
</dbReference>
<name>A0AAD9QRF9_ACRCE</name>